<name>A0A1A9W1M8_9MUSC</name>
<dbReference type="InterPro" id="IPR036179">
    <property type="entry name" value="Ig-like_dom_sf"/>
</dbReference>
<dbReference type="Proteomes" id="UP000091820">
    <property type="component" value="Unassembled WGS sequence"/>
</dbReference>
<dbReference type="GO" id="GO:0050808">
    <property type="term" value="P:synapse organization"/>
    <property type="evidence" value="ECO:0007669"/>
    <property type="project" value="TreeGrafter"/>
</dbReference>
<evidence type="ECO:0000256" key="1">
    <source>
        <dbReference type="ARBA" id="ARBA00023319"/>
    </source>
</evidence>
<dbReference type="AlphaFoldDB" id="A0A1A9W1M8"/>
<proteinExistence type="predicted"/>
<dbReference type="STRING" id="37001.A0A1A9W1M8"/>
<dbReference type="SMART" id="SM00408">
    <property type="entry name" value="IGc2"/>
    <property type="match status" value="1"/>
</dbReference>
<organism evidence="3 4">
    <name type="scientific">Glossina brevipalpis</name>
    <dbReference type="NCBI Taxonomy" id="37001"/>
    <lineage>
        <taxon>Eukaryota</taxon>
        <taxon>Metazoa</taxon>
        <taxon>Ecdysozoa</taxon>
        <taxon>Arthropoda</taxon>
        <taxon>Hexapoda</taxon>
        <taxon>Insecta</taxon>
        <taxon>Pterygota</taxon>
        <taxon>Neoptera</taxon>
        <taxon>Endopterygota</taxon>
        <taxon>Diptera</taxon>
        <taxon>Brachycera</taxon>
        <taxon>Muscomorpha</taxon>
        <taxon>Hippoboscoidea</taxon>
        <taxon>Glossinidae</taxon>
        <taxon>Glossina</taxon>
    </lineage>
</organism>
<dbReference type="VEuPathDB" id="VectorBase:GBRI003099"/>
<dbReference type="GO" id="GO:0005886">
    <property type="term" value="C:plasma membrane"/>
    <property type="evidence" value="ECO:0007669"/>
    <property type="project" value="TreeGrafter"/>
</dbReference>
<sequence length="376" mass="42956">MLPPLILYKQYIQVLSTGLRGNYVLLWRRGINVLTASNIMVTRDERIRLIDGYNLEISDLEPQDAGDYVCQISDKINRDQVHTVEILVPPSVRATPTSGQLQARKGGPVTLECKGSGNPVPSIYWTKKKVERQQAGIYQCTADNGVGDPVSVDIRLDVLYPPDIQVEKSWIHSGEGFEAKLVCIVYADPVATPGEKFSIDFIIYCWYRGYHEIPKYFKLGETFSIGFVSRLSRNLKYLKPGEKFSIDFIIYYWYRGFRETLNILSRAKNFQLTSLYTVGIEAITKSPSILSWAKLFQLDSYRGYRETLSILSRAKNFQLTSLYTVGIEAITKSPGILSWAKLFQLDSYRGYRETLSILSRAKLFQLNWYIEAIAKL</sequence>
<dbReference type="GO" id="GO:0008046">
    <property type="term" value="F:axon guidance receptor activity"/>
    <property type="evidence" value="ECO:0007669"/>
    <property type="project" value="TreeGrafter"/>
</dbReference>
<dbReference type="GO" id="GO:0043025">
    <property type="term" value="C:neuronal cell body"/>
    <property type="evidence" value="ECO:0007669"/>
    <property type="project" value="TreeGrafter"/>
</dbReference>
<dbReference type="EnsemblMetazoa" id="GBRI003099-RA">
    <property type="protein sequence ID" value="GBRI003099-PA"/>
    <property type="gene ID" value="GBRI003099"/>
</dbReference>
<evidence type="ECO:0000259" key="2">
    <source>
        <dbReference type="PROSITE" id="PS50835"/>
    </source>
</evidence>
<evidence type="ECO:0000313" key="4">
    <source>
        <dbReference type="Proteomes" id="UP000091820"/>
    </source>
</evidence>
<dbReference type="InterPro" id="IPR050958">
    <property type="entry name" value="Cell_Adh-Cytoskel_Orgn"/>
</dbReference>
<feature type="domain" description="Ig-like" evidence="2">
    <location>
        <begin position="90"/>
        <end position="153"/>
    </location>
</feature>
<keyword evidence="4" id="KW-1185">Reference proteome</keyword>
<dbReference type="SMART" id="SM00409">
    <property type="entry name" value="IG"/>
    <property type="match status" value="2"/>
</dbReference>
<dbReference type="PANTHER" id="PTHR45080:SF38">
    <property type="entry name" value="FI23916P1-RELATED"/>
    <property type="match status" value="1"/>
</dbReference>
<dbReference type="PROSITE" id="PS50835">
    <property type="entry name" value="IG_LIKE"/>
    <property type="match status" value="1"/>
</dbReference>
<dbReference type="InterPro" id="IPR007110">
    <property type="entry name" value="Ig-like_dom"/>
</dbReference>
<accession>A0A1A9W1M8</accession>
<reference evidence="4" key="1">
    <citation type="submission" date="2014-03" db="EMBL/GenBank/DDBJ databases">
        <authorList>
            <person name="Aksoy S."/>
            <person name="Warren W."/>
            <person name="Wilson R.K."/>
        </authorList>
    </citation>
    <scope>NUCLEOTIDE SEQUENCE [LARGE SCALE GENOMIC DNA]</scope>
    <source>
        <strain evidence="4">IAEA</strain>
    </source>
</reference>
<dbReference type="GO" id="GO:0007156">
    <property type="term" value="P:homophilic cell adhesion via plasma membrane adhesion molecules"/>
    <property type="evidence" value="ECO:0007669"/>
    <property type="project" value="TreeGrafter"/>
</dbReference>
<dbReference type="SUPFAM" id="SSF48726">
    <property type="entry name" value="Immunoglobulin"/>
    <property type="match status" value="2"/>
</dbReference>
<protein>
    <submittedName>
        <fullName evidence="3">Ig-like domain-containing protein</fullName>
    </submittedName>
</protein>
<dbReference type="InterPro" id="IPR013783">
    <property type="entry name" value="Ig-like_fold"/>
</dbReference>
<dbReference type="GO" id="GO:0030424">
    <property type="term" value="C:axon"/>
    <property type="evidence" value="ECO:0007669"/>
    <property type="project" value="TreeGrafter"/>
</dbReference>
<keyword evidence="1" id="KW-0393">Immunoglobulin domain</keyword>
<dbReference type="Gene3D" id="2.60.40.10">
    <property type="entry name" value="Immunoglobulins"/>
    <property type="match status" value="3"/>
</dbReference>
<dbReference type="PANTHER" id="PTHR45080">
    <property type="entry name" value="CONTACTIN 5"/>
    <property type="match status" value="1"/>
</dbReference>
<dbReference type="InterPro" id="IPR003599">
    <property type="entry name" value="Ig_sub"/>
</dbReference>
<evidence type="ECO:0000313" key="3">
    <source>
        <dbReference type="EnsemblMetazoa" id="GBRI003099-PA"/>
    </source>
</evidence>
<reference evidence="3" key="2">
    <citation type="submission" date="2020-05" db="UniProtKB">
        <authorList>
            <consortium name="EnsemblMetazoa"/>
        </authorList>
    </citation>
    <scope>IDENTIFICATION</scope>
    <source>
        <strain evidence="3">IAEA</strain>
    </source>
</reference>
<dbReference type="InterPro" id="IPR003598">
    <property type="entry name" value="Ig_sub2"/>
</dbReference>